<name>A0A3M6V781_9STRA</name>
<keyword evidence="4" id="KW-1185">Reference proteome</keyword>
<dbReference type="Proteomes" id="UP000286097">
    <property type="component" value="Unassembled WGS sequence"/>
</dbReference>
<dbReference type="EMBL" id="QLLG01000812">
    <property type="protein sequence ID" value="RMX62069.1"/>
    <property type="molecule type" value="Genomic_DNA"/>
</dbReference>
<evidence type="ECO:0008006" key="6">
    <source>
        <dbReference type="Google" id="ProtNLM"/>
    </source>
</evidence>
<dbReference type="Proteomes" id="UP000282087">
    <property type="component" value="Unassembled WGS sequence"/>
</dbReference>
<proteinExistence type="predicted"/>
<dbReference type="InterPro" id="IPR036871">
    <property type="entry name" value="PX_dom_sf"/>
</dbReference>
<accession>A0A3M6V781</accession>
<evidence type="ECO:0000313" key="5">
    <source>
        <dbReference type="Proteomes" id="UP000286097"/>
    </source>
</evidence>
<organism evidence="2 4">
    <name type="scientific">Peronospora effusa</name>
    <dbReference type="NCBI Taxonomy" id="542832"/>
    <lineage>
        <taxon>Eukaryota</taxon>
        <taxon>Sar</taxon>
        <taxon>Stramenopiles</taxon>
        <taxon>Oomycota</taxon>
        <taxon>Peronosporomycetes</taxon>
        <taxon>Peronosporales</taxon>
        <taxon>Peronosporaceae</taxon>
        <taxon>Peronospora</taxon>
    </lineage>
</organism>
<evidence type="ECO:0000313" key="4">
    <source>
        <dbReference type="Proteomes" id="UP000282087"/>
    </source>
</evidence>
<gene>
    <name evidence="3" type="ORF">DD237_006978</name>
    <name evidence="2" type="ORF">DD238_007201</name>
</gene>
<evidence type="ECO:0000313" key="2">
    <source>
        <dbReference type="EMBL" id="RMX62069.1"/>
    </source>
</evidence>
<comment type="caution">
    <text evidence="2">The sequence shown here is derived from an EMBL/GenBank/DDBJ whole genome shotgun (WGS) entry which is preliminary data.</text>
</comment>
<dbReference type="SUPFAM" id="SSF64268">
    <property type="entry name" value="PX domain"/>
    <property type="match status" value="1"/>
</dbReference>
<dbReference type="VEuPathDB" id="FungiDB:DD237_006978"/>
<feature type="region of interest" description="Disordered" evidence="1">
    <location>
        <begin position="203"/>
        <end position="236"/>
    </location>
</feature>
<dbReference type="CDD" id="cd06093">
    <property type="entry name" value="PX_domain"/>
    <property type="match status" value="1"/>
</dbReference>
<dbReference type="EMBL" id="QKXF01000681">
    <property type="protein sequence ID" value="RQM09621.1"/>
    <property type="molecule type" value="Genomic_DNA"/>
</dbReference>
<evidence type="ECO:0000313" key="3">
    <source>
        <dbReference type="EMBL" id="RQM09621.1"/>
    </source>
</evidence>
<feature type="compositionally biased region" description="Polar residues" evidence="1">
    <location>
        <begin position="223"/>
        <end position="236"/>
    </location>
</feature>
<evidence type="ECO:0000256" key="1">
    <source>
        <dbReference type="SAM" id="MobiDB-lite"/>
    </source>
</evidence>
<reference evidence="4 5" key="1">
    <citation type="submission" date="2018-06" db="EMBL/GenBank/DDBJ databases">
        <title>Comparative genomics of downy mildews reveals potential adaptations to biotrophy.</title>
        <authorList>
            <person name="Fletcher K."/>
            <person name="Klosterman S.J."/>
            <person name="Derevnina L."/>
            <person name="Martin F."/>
            <person name="Koike S."/>
            <person name="Reyes Chin-Wo S."/>
            <person name="Mou B."/>
            <person name="Michelmore R."/>
        </authorList>
    </citation>
    <scope>NUCLEOTIDE SEQUENCE [LARGE SCALE GENOMIC DNA]</scope>
    <source>
        <strain evidence="3 5">R13</strain>
        <strain evidence="2 4">R14</strain>
    </source>
</reference>
<dbReference type="AlphaFoldDB" id="A0A3M6V781"/>
<sequence length="236" mass="26829">MAMTITSTYSTPMTNFSGHYRKRASFSADLSQSTAWLEHLHLNIRSSTSTNGNGKLSKVQYQVQVTYTPPCCQDPELVWTVSRPFDAYRRFRKQLLQNLQSGHACPAECKWLYTVIKNHFPKPNLLPIYSSRVVEARRQSLTRLLRTLQASLVNRGNQRCNVLVHSVSRAFATFIVGDNAQLPELMMTLSECSSDQSTRTSAASFMSGCSDEEDYSKDVSPSRRFQMQKQQEILQV</sequence>
<dbReference type="Gene3D" id="3.30.1520.10">
    <property type="entry name" value="Phox-like domain"/>
    <property type="match status" value="1"/>
</dbReference>
<protein>
    <recommendedName>
        <fullName evidence="6">PX domain-containing protein</fullName>
    </recommendedName>
</protein>
<dbReference type="GO" id="GO:0035091">
    <property type="term" value="F:phosphatidylinositol binding"/>
    <property type="evidence" value="ECO:0007669"/>
    <property type="project" value="InterPro"/>
</dbReference>